<dbReference type="EMBL" id="CYYV01000007">
    <property type="protein sequence ID" value="CUO26917.1"/>
    <property type="molecule type" value="Genomic_DNA"/>
</dbReference>
<dbReference type="SUPFAM" id="SSF53448">
    <property type="entry name" value="Nucleotide-diphospho-sugar transferases"/>
    <property type="match status" value="1"/>
</dbReference>
<dbReference type="Pfam" id="PF00535">
    <property type="entry name" value="Glycos_transf_2"/>
    <property type="match status" value="1"/>
</dbReference>
<gene>
    <name evidence="7" type="primary">wbbL_1</name>
    <name evidence="7" type="ORF">ERS852406_01606</name>
</gene>
<name>A0A174DNY1_9FIRM</name>
<evidence type="ECO:0000313" key="7">
    <source>
        <dbReference type="EMBL" id="CUO26917.1"/>
    </source>
</evidence>
<proteinExistence type="inferred from homology"/>
<evidence type="ECO:0000259" key="6">
    <source>
        <dbReference type="Pfam" id="PF00535"/>
    </source>
</evidence>
<dbReference type="Gene3D" id="3.90.550.10">
    <property type="entry name" value="Spore Coat Polysaccharide Biosynthesis Protein SpsA, Chain A"/>
    <property type="match status" value="1"/>
</dbReference>
<comment type="pathway">
    <text evidence="1">Cell wall biogenesis; cell wall polysaccharide biosynthesis.</text>
</comment>
<dbReference type="GO" id="GO:0016757">
    <property type="term" value="F:glycosyltransferase activity"/>
    <property type="evidence" value="ECO:0007669"/>
    <property type="project" value="UniProtKB-KW"/>
</dbReference>
<dbReference type="InterPro" id="IPR029044">
    <property type="entry name" value="Nucleotide-diphossugar_trans"/>
</dbReference>
<reference evidence="7 8" key="1">
    <citation type="submission" date="2015-09" db="EMBL/GenBank/DDBJ databases">
        <authorList>
            <consortium name="Pathogen Informatics"/>
        </authorList>
    </citation>
    <scope>NUCLEOTIDE SEQUENCE [LARGE SCALE GENOMIC DNA]</scope>
    <source>
        <strain evidence="7 8">2789STDY5608849</strain>
    </source>
</reference>
<evidence type="ECO:0000313" key="8">
    <source>
        <dbReference type="Proteomes" id="UP000095706"/>
    </source>
</evidence>
<dbReference type="PANTHER" id="PTHR43179">
    <property type="entry name" value="RHAMNOSYLTRANSFERASE WBBL"/>
    <property type="match status" value="1"/>
</dbReference>
<dbReference type="RefSeq" id="WP_055227558.1">
    <property type="nucleotide sequence ID" value="NZ_CAXSRP010000004.1"/>
</dbReference>
<keyword evidence="5" id="KW-1133">Transmembrane helix</keyword>
<dbReference type="EC" id="2.4.-.-" evidence="7"/>
<feature type="domain" description="Glycosyltransferase 2-like" evidence="6">
    <location>
        <begin position="6"/>
        <end position="175"/>
    </location>
</feature>
<comment type="similarity">
    <text evidence="2">Belongs to the glycosyltransferase 2 family.</text>
</comment>
<sequence>MDKVAVVIPNYNGYRYLETCFAALAKQTFTEFTTYFVDNGSQDESCAFLREHYPETKIIQLDDNYGFSRAVNEGIRRSTEPYVILLNNDTEVFPDFVERLYEGICKRKNAFACSAKLISYQERDKIDDAGNYYNMLGWAFARGKGKPVSEFETSDRIFAACAGAAIYRREFLEKTGLFDEEHFAYLEDTDIGYRARLLGYENWYESSAKVYHVGSGTSGSRYNLFKIRYSSRNNIYLIYKNMPVLQILFNLPAFILGFSAKLVFFASKGYGKEYLAGIKNGFSICRKPENKAKKIRFQWKRLWTYLVIEWELFINVFRRFLERA</sequence>
<keyword evidence="5" id="KW-0472">Membrane</keyword>
<evidence type="ECO:0000256" key="2">
    <source>
        <dbReference type="ARBA" id="ARBA00006739"/>
    </source>
</evidence>
<feature type="transmembrane region" description="Helical" evidence="5">
    <location>
        <begin position="244"/>
        <end position="264"/>
    </location>
</feature>
<dbReference type="PANTHER" id="PTHR43179:SF12">
    <property type="entry name" value="GALACTOFURANOSYLTRANSFERASE GLFT2"/>
    <property type="match status" value="1"/>
</dbReference>
<accession>A0A174DNY1</accession>
<evidence type="ECO:0000256" key="5">
    <source>
        <dbReference type="SAM" id="Phobius"/>
    </source>
</evidence>
<dbReference type="Proteomes" id="UP000095706">
    <property type="component" value="Unassembled WGS sequence"/>
</dbReference>
<evidence type="ECO:0000256" key="1">
    <source>
        <dbReference type="ARBA" id="ARBA00004776"/>
    </source>
</evidence>
<organism evidence="7 8">
    <name type="scientific">Fusicatenibacter saccharivorans</name>
    <dbReference type="NCBI Taxonomy" id="1150298"/>
    <lineage>
        <taxon>Bacteria</taxon>
        <taxon>Bacillati</taxon>
        <taxon>Bacillota</taxon>
        <taxon>Clostridia</taxon>
        <taxon>Lachnospirales</taxon>
        <taxon>Lachnospiraceae</taxon>
        <taxon>Fusicatenibacter</taxon>
    </lineage>
</organism>
<keyword evidence="4 7" id="KW-0808">Transferase</keyword>
<evidence type="ECO:0000256" key="3">
    <source>
        <dbReference type="ARBA" id="ARBA00022676"/>
    </source>
</evidence>
<dbReference type="InterPro" id="IPR001173">
    <property type="entry name" value="Glyco_trans_2-like"/>
</dbReference>
<evidence type="ECO:0000256" key="4">
    <source>
        <dbReference type="ARBA" id="ARBA00022679"/>
    </source>
</evidence>
<dbReference type="CDD" id="cd04186">
    <property type="entry name" value="GT_2_like_c"/>
    <property type="match status" value="1"/>
</dbReference>
<keyword evidence="5" id="KW-0812">Transmembrane</keyword>
<keyword evidence="3 7" id="KW-0328">Glycosyltransferase</keyword>
<dbReference type="AlphaFoldDB" id="A0A174DNY1"/>
<protein>
    <submittedName>
        <fullName evidence="7">dTDP-Rha:alpha-D-GlcNAc-pyrophosphate polyprenol, alpha-3-L-rhamnosyltransferase</fullName>
        <ecNumber evidence="7">2.4.-.-</ecNumber>
    </submittedName>
</protein>